<evidence type="ECO:0000259" key="5">
    <source>
        <dbReference type="PROSITE" id="PS01031"/>
    </source>
</evidence>
<dbReference type="AlphaFoldDB" id="A0ABD2I5Y6"/>
<evidence type="ECO:0000256" key="2">
    <source>
        <dbReference type="PROSITE-ProRule" id="PRU00285"/>
    </source>
</evidence>
<organism evidence="6 7">
    <name type="scientific">Heterodera trifolii</name>
    <dbReference type="NCBI Taxonomy" id="157864"/>
    <lineage>
        <taxon>Eukaryota</taxon>
        <taxon>Metazoa</taxon>
        <taxon>Ecdysozoa</taxon>
        <taxon>Nematoda</taxon>
        <taxon>Chromadorea</taxon>
        <taxon>Rhabditida</taxon>
        <taxon>Tylenchina</taxon>
        <taxon>Tylenchomorpha</taxon>
        <taxon>Tylenchoidea</taxon>
        <taxon>Heteroderidae</taxon>
        <taxon>Heteroderinae</taxon>
        <taxon>Heterodera</taxon>
    </lineage>
</organism>
<dbReference type="PRINTS" id="PR00299">
    <property type="entry name" value="ACRYSTALLIN"/>
</dbReference>
<dbReference type="InterPro" id="IPR008978">
    <property type="entry name" value="HSP20-like_chaperone"/>
</dbReference>
<name>A0ABD2I5Y6_9BILA</name>
<keyword evidence="7" id="KW-1185">Reference proteome</keyword>
<feature type="region of interest" description="Disordered" evidence="4">
    <location>
        <begin position="1"/>
        <end position="51"/>
    </location>
</feature>
<evidence type="ECO:0000313" key="7">
    <source>
        <dbReference type="Proteomes" id="UP001620626"/>
    </source>
</evidence>
<protein>
    <recommendedName>
        <fullName evidence="5">SHSP domain-containing protein</fullName>
    </recommendedName>
</protein>
<dbReference type="PROSITE" id="PS01031">
    <property type="entry name" value="SHSP"/>
    <property type="match status" value="1"/>
</dbReference>
<proteinExistence type="inferred from homology"/>
<gene>
    <name evidence="6" type="ORF">niasHT_030844</name>
</gene>
<comment type="caution">
    <text evidence="6">The sequence shown here is derived from an EMBL/GenBank/DDBJ whole genome shotgun (WGS) entry which is preliminary data.</text>
</comment>
<feature type="domain" description="SHSP" evidence="5">
    <location>
        <begin position="372"/>
        <end position="482"/>
    </location>
</feature>
<evidence type="ECO:0000256" key="1">
    <source>
        <dbReference type="ARBA" id="ARBA00023016"/>
    </source>
</evidence>
<dbReference type="Proteomes" id="UP001620626">
    <property type="component" value="Unassembled WGS sequence"/>
</dbReference>
<sequence length="539" mass="58864">METAPSTDASSPTDENGSSPMDVTQCSAAGPSTFVRPSVSEMEQHGQPNEFQSSSVASLSLSAVAESVQLKIAAPSAADLAQSIVADAPTHSADNQSPIADEQSSTPPYHYDKLIWRGLFVCSKQGFNCTCTAVSGGNAVYKAGREMMASSSENNGSTDGGGGRIHLIGLSDSRGVWEYVMKLKESWDKIVCLLVINRPEEEKDLVNYMTCFFAHNHQQGSKLGVLDFAGHPTITDGYMFTLSSAEPLPPALLPLDGVGLPDWTQQDGCIMLMIVRRMDHDDKLRKHSLMATLSKKSVFLQSLQSLSTSAKLLPEEIFEQNEQFFDERIQYFRLMLNRMNGVPEKTTLGSGFPSDLGGLGTGTGTTFVQRHNYQFGTAASGSFHSSDDSLSVSMDCAMFAPEELTMSVVGNQIVVEGKHGEKQDSFGSIERRFVRKFAMPRNATADLVKSNFTSDGMLTVTASAPKAKKTQFIQTVNALFVSAQCFHPKLFDQNEVLFDERIQYLRVVQKTMDTMAAAFSKSQDAENKRGRKRRHSSGP</sequence>
<dbReference type="EMBL" id="JBICBT010001408">
    <property type="protein sequence ID" value="KAL3068553.1"/>
    <property type="molecule type" value="Genomic_DNA"/>
</dbReference>
<evidence type="ECO:0000256" key="3">
    <source>
        <dbReference type="RuleBase" id="RU003616"/>
    </source>
</evidence>
<dbReference type="InterPro" id="IPR001436">
    <property type="entry name" value="Alpha-crystallin/sHSP_animal"/>
</dbReference>
<dbReference type="CDD" id="cd06526">
    <property type="entry name" value="metazoan_ACD"/>
    <property type="match status" value="1"/>
</dbReference>
<evidence type="ECO:0000256" key="4">
    <source>
        <dbReference type="SAM" id="MobiDB-lite"/>
    </source>
</evidence>
<feature type="region of interest" description="Disordered" evidence="4">
    <location>
        <begin position="519"/>
        <end position="539"/>
    </location>
</feature>
<dbReference type="PANTHER" id="PTHR45640">
    <property type="entry name" value="HEAT SHOCK PROTEIN HSP-12.2-RELATED"/>
    <property type="match status" value="1"/>
</dbReference>
<dbReference type="PANTHER" id="PTHR45640:SF13">
    <property type="entry name" value="HEAT SHOCK PROTEIN 22-RELATED"/>
    <property type="match status" value="1"/>
</dbReference>
<evidence type="ECO:0000313" key="6">
    <source>
        <dbReference type="EMBL" id="KAL3068553.1"/>
    </source>
</evidence>
<dbReference type="Pfam" id="PF00011">
    <property type="entry name" value="HSP20"/>
    <property type="match status" value="1"/>
</dbReference>
<accession>A0ABD2I5Y6</accession>
<feature type="compositionally biased region" description="Polar residues" evidence="4">
    <location>
        <begin position="1"/>
        <end position="27"/>
    </location>
</feature>
<reference evidence="6 7" key="1">
    <citation type="submission" date="2024-10" db="EMBL/GenBank/DDBJ databases">
        <authorList>
            <person name="Kim D."/>
        </authorList>
    </citation>
    <scope>NUCLEOTIDE SEQUENCE [LARGE SCALE GENOMIC DNA]</scope>
    <source>
        <strain evidence="6">BH-2024</strain>
    </source>
</reference>
<comment type="similarity">
    <text evidence="2 3">Belongs to the small heat shock protein (HSP20) family.</text>
</comment>
<keyword evidence="1" id="KW-0346">Stress response</keyword>
<dbReference type="Gene3D" id="2.60.40.790">
    <property type="match status" value="1"/>
</dbReference>
<dbReference type="InterPro" id="IPR002068">
    <property type="entry name" value="A-crystallin/Hsp20_dom"/>
</dbReference>
<dbReference type="SUPFAM" id="SSF49764">
    <property type="entry name" value="HSP20-like chaperones"/>
    <property type="match status" value="1"/>
</dbReference>
<feature type="compositionally biased region" description="Basic residues" evidence="4">
    <location>
        <begin position="529"/>
        <end position="539"/>
    </location>
</feature>